<dbReference type="InterPro" id="IPR036640">
    <property type="entry name" value="ABC1_TM_sf"/>
</dbReference>
<dbReference type="RefSeq" id="WP_232331860.1">
    <property type="nucleotide sequence ID" value="NZ_QNRE01000023.1"/>
</dbReference>
<keyword evidence="3 5" id="KW-1133">Transmembrane helix</keyword>
<dbReference type="InterPro" id="IPR011527">
    <property type="entry name" value="ABC1_TM_dom"/>
</dbReference>
<dbReference type="PROSITE" id="PS50929">
    <property type="entry name" value="ABC_TM1F"/>
    <property type="match status" value="1"/>
</dbReference>
<evidence type="ECO:0000256" key="5">
    <source>
        <dbReference type="SAM" id="Phobius"/>
    </source>
</evidence>
<dbReference type="SUPFAM" id="SSF90123">
    <property type="entry name" value="ABC transporter transmembrane region"/>
    <property type="match status" value="1"/>
</dbReference>
<feature type="domain" description="ABC transmembrane type-1" evidence="6">
    <location>
        <begin position="38"/>
        <end position="139"/>
    </location>
</feature>
<feature type="transmembrane region" description="Helical" evidence="5">
    <location>
        <begin position="37"/>
        <end position="56"/>
    </location>
</feature>
<evidence type="ECO:0000256" key="3">
    <source>
        <dbReference type="ARBA" id="ARBA00022989"/>
    </source>
</evidence>
<dbReference type="EMBL" id="QNRE01000023">
    <property type="protein sequence ID" value="RBO82402.1"/>
    <property type="molecule type" value="Genomic_DNA"/>
</dbReference>
<feature type="transmembrane region" description="Helical" evidence="5">
    <location>
        <begin position="76"/>
        <end position="95"/>
    </location>
</feature>
<organism evidence="7 8">
    <name type="scientific">Nocardia puris</name>
    <dbReference type="NCBI Taxonomy" id="208602"/>
    <lineage>
        <taxon>Bacteria</taxon>
        <taxon>Bacillati</taxon>
        <taxon>Actinomycetota</taxon>
        <taxon>Actinomycetes</taxon>
        <taxon>Mycobacteriales</taxon>
        <taxon>Nocardiaceae</taxon>
        <taxon>Nocardia</taxon>
    </lineage>
</organism>
<evidence type="ECO:0000313" key="7">
    <source>
        <dbReference type="EMBL" id="RBO82402.1"/>
    </source>
</evidence>
<keyword evidence="2 5" id="KW-0812">Transmembrane</keyword>
<evidence type="ECO:0000259" key="6">
    <source>
        <dbReference type="PROSITE" id="PS50929"/>
    </source>
</evidence>
<reference evidence="7 8" key="1">
    <citation type="submission" date="2018-06" db="EMBL/GenBank/DDBJ databases">
        <title>Genomic Encyclopedia of Type Strains, Phase IV (KMG-IV): sequencing the most valuable type-strain genomes for metagenomic binning, comparative biology and taxonomic classification.</title>
        <authorList>
            <person name="Goeker M."/>
        </authorList>
    </citation>
    <scope>NUCLEOTIDE SEQUENCE [LARGE SCALE GENOMIC DNA]</scope>
    <source>
        <strain evidence="7 8">DSM 44599</strain>
    </source>
</reference>
<protein>
    <recommendedName>
        <fullName evidence="6">ABC transmembrane type-1 domain-containing protein</fullName>
    </recommendedName>
</protein>
<dbReference type="Gene3D" id="1.20.1560.10">
    <property type="entry name" value="ABC transporter type 1, transmembrane domain"/>
    <property type="match status" value="1"/>
</dbReference>
<evidence type="ECO:0000256" key="4">
    <source>
        <dbReference type="ARBA" id="ARBA00023136"/>
    </source>
</evidence>
<sequence length="139" mass="14434">MGTSTTAPASPPGDDQPSGLANTGALARLLATVRPRLIACGILSALSAAAGIVPYIAVAEIARVMLDNPTDAAATVWTWVGVGSAGAALWLLLFVQSSRLGHFADAAILHDLRARIVRHLGALPLWWFRAQGSGRSNAR</sequence>
<comment type="subcellular location">
    <subcellularLocation>
        <location evidence="1">Cell membrane</location>
        <topology evidence="1">Multi-pass membrane protein</topology>
    </subcellularLocation>
</comment>
<dbReference type="STRING" id="1210090.GCA_001613185_05407"/>
<proteinExistence type="predicted"/>
<gene>
    <name evidence="7" type="ORF">DFR74_12319</name>
</gene>
<evidence type="ECO:0000256" key="1">
    <source>
        <dbReference type="ARBA" id="ARBA00004651"/>
    </source>
</evidence>
<evidence type="ECO:0000256" key="2">
    <source>
        <dbReference type="ARBA" id="ARBA00022692"/>
    </source>
</evidence>
<dbReference type="AlphaFoldDB" id="A0A366CX37"/>
<dbReference type="Proteomes" id="UP000252586">
    <property type="component" value="Unassembled WGS sequence"/>
</dbReference>
<dbReference type="GO" id="GO:0140359">
    <property type="term" value="F:ABC-type transporter activity"/>
    <property type="evidence" value="ECO:0007669"/>
    <property type="project" value="InterPro"/>
</dbReference>
<name>A0A366CX37_9NOCA</name>
<keyword evidence="8" id="KW-1185">Reference proteome</keyword>
<dbReference type="GO" id="GO:0005886">
    <property type="term" value="C:plasma membrane"/>
    <property type="evidence" value="ECO:0007669"/>
    <property type="project" value="UniProtKB-SubCell"/>
</dbReference>
<evidence type="ECO:0000313" key="8">
    <source>
        <dbReference type="Proteomes" id="UP000252586"/>
    </source>
</evidence>
<keyword evidence="4 5" id="KW-0472">Membrane</keyword>
<dbReference type="GO" id="GO:0005524">
    <property type="term" value="F:ATP binding"/>
    <property type="evidence" value="ECO:0007669"/>
    <property type="project" value="InterPro"/>
</dbReference>
<accession>A0A366CX37</accession>
<comment type="caution">
    <text evidence="7">The sequence shown here is derived from an EMBL/GenBank/DDBJ whole genome shotgun (WGS) entry which is preliminary data.</text>
</comment>